<accession>A0A5J5DMD2</accession>
<gene>
    <name evidence="1" type="ORF">FQN60_011565</name>
</gene>
<dbReference type="AlphaFoldDB" id="A0A5J5DMD2"/>
<protein>
    <submittedName>
        <fullName evidence="1">Uncharacterized protein</fullName>
    </submittedName>
</protein>
<evidence type="ECO:0000313" key="2">
    <source>
        <dbReference type="Proteomes" id="UP000327493"/>
    </source>
</evidence>
<reference evidence="1 2" key="1">
    <citation type="submission" date="2019-08" db="EMBL/GenBank/DDBJ databases">
        <title>A chromosome-level genome assembly, high-density linkage maps, and genome scans reveal the genomic architecture of hybrid incompatibilities underlying speciation via character displacement in darters (Percidae: Etheostominae).</title>
        <authorList>
            <person name="Moran R.L."/>
            <person name="Catchen J.M."/>
            <person name="Fuller R.C."/>
        </authorList>
    </citation>
    <scope>NUCLEOTIDE SEQUENCE [LARGE SCALE GENOMIC DNA]</scope>
    <source>
        <strain evidence="1">EspeVRDwgs_2016</strain>
        <tissue evidence="1">Muscle</tissue>
    </source>
</reference>
<keyword evidence="2" id="KW-1185">Reference proteome</keyword>
<proteinExistence type="predicted"/>
<sequence>RSLLYTFVTRSVHAVSPVDIHRLLGDREENKGARELWQKERMKPRCLLSTVDRLPTINEMQESNAEDEDQDYSTHTMEKYVDFIRELSQPAPYPLHGPLRGHRRWMVHTSPGVTPVAPSTYAPWVPVELSDISLTLTDQRNCDSSLRFNHNLLDLLVAQSLFAGLV</sequence>
<dbReference type="EMBL" id="VOFY01000002">
    <property type="protein sequence ID" value="KAA8594430.1"/>
    <property type="molecule type" value="Genomic_DNA"/>
</dbReference>
<feature type="non-terminal residue" evidence="1">
    <location>
        <position position="1"/>
    </location>
</feature>
<name>A0A5J5DMD2_9PERO</name>
<comment type="caution">
    <text evidence="1">The sequence shown here is derived from an EMBL/GenBank/DDBJ whole genome shotgun (WGS) entry which is preliminary data.</text>
</comment>
<organism evidence="1 2">
    <name type="scientific">Etheostoma spectabile</name>
    <name type="common">orangethroat darter</name>
    <dbReference type="NCBI Taxonomy" id="54343"/>
    <lineage>
        <taxon>Eukaryota</taxon>
        <taxon>Metazoa</taxon>
        <taxon>Chordata</taxon>
        <taxon>Craniata</taxon>
        <taxon>Vertebrata</taxon>
        <taxon>Euteleostomi</taxon>
        <taxon>Actinopterygii</taxon>
        <taxon>Neopterygii</taxon>
        <taxon>Teleostei</taxon>
        <taxon>Neoteleostei</taxon>
        <taxon>Acanthomorphata</taxon>
        <taxon>Eupercaria</taxon>
        <taxon>Perciformes</taxon>
        <taxon>Percoidei</taxon>
        <taxon>Percidae</taxon>
        <taxon>Etheostomatinae</taxon>
        <taxon>Etheostoma</taxon>
    </lineage>
</organism>
<dbReference type="Proteomes" id="UP000327493">
    <property type="component" value="Chromosome 2"/>
</dbReference>
<evidence type="ECO:0000313" key="1">
    <source>
        <dbReference type="EMBL" id="KAA8594430.1"/>
    </source>
</evidence>